<organism evidence="2 3">
    <name type="scientific">Legionella anisa</name>
    <dbReference type="NCBI Taxonomy" id="28082"/>
    <lineage>
        <taxon>Bacteria</taxon>
        <taxon>Pseudomonadati</taxon>
        <taxon>Pseudomonadota</taxon>
        <taxon>Gammaproteobacteria</taxon>
        <taxon>Legionellales</taxon>
        <taxon>Legionellaceae</taxon>
        <taxon>Legionella</taxon>
    </lineage>
</organism>
<dbReference type="SUPFAM" id="SSF54427">
    <property type="entry name" value="NTF2-like"/>
    <property type="match status" value="1"/>
</dbReference>
<dbReference type="RefSeq" id="WP_019233280.1">
    <property type="nucleotide sequence ID" value="NZ_CAXYJI010000061.1"/>
</dbReference>
<comment type="caution">
    <text evidence="2">The sequence shown here is derived from an EMBL/GenBank/DDBJ whole genome shotgun (WGS) entry which is preliminary data.</text>
</comment>
<protein>
    <recommendedName>
        <fullName evidence="1">SnoaL-like domain-containing protein</fullName>
    </recommendedName>
</protein>
<reference evidence="2" key="1">
    <citation type="submission" date="2017-12" db="EMBL/GenBank/DDBJ databases">
        <title>FDA dAtabase for Regulatory Grade micrObial Sequences (FDA-ARGOS): Supporting development and validation of Infectious Disease Dx tests.</title>
        <authorList>
            <person name="Kerrigan L."/>
            <person name="Tallon L.J."/>
            <person name="Sadzewicz L."/>
            <person name="Sengamalay N."/>
            <person name="Ott S."/>
            <person name="Godinez A."/>
            <person name="Nagaraj S."/>
            <person name="Vavikolanu K."/>
            <person name="Vyas G."/>
            <person name="Nadendla S."/>
            <person name="Aluvathingal J."/>
            <person name="Sichtig H."/>
        </authorList>
    </citation>
    <scope>NUCLEOTIDE SEQUENCE [LARGE SCALE GENOMIC DNA]</scope>
    <source>
        <strain evidence="2">FDAARGOS_200</strain>
    </source>
</reference>
<name>A0AAX0WVL8_9GAMM</name>
<proteinExistence type="predicted"/>
<dbReference type="EMBL" id="NBTX02000004">
    <property type="protein sequence ID" value="PNL62526.1"/>
    <property type="molecule type" value="Genomic_DNA"/>
</dbReference>
<dbReference type="Gene3D" id="3.10.450.50">
    <property type="match status" value="1"/>
</dbReference>
<evidence type="ECO:0000259" key="1">
    <source>
        <dbReference type="Pfam" id="PF13474"/>
    </source>
</evidence>
<evidence type="ECO:0000313" key="3">
    <source>
        <dbReference type="Proteomes" id="UP000192511"/>
    </source>
</evidence>
<evidence type="ECO:0000313" key="2">
    <source>
        <dbReference type="EMBL" id="PNL62526.1"/>
    </source>
</evidence>
<sequence>MQLKQLTVAQQLFKRFCYGYNERDLNYLRSLFSGDVIMWGSGIDEYRIGILQIEEQFLWDWEQYDDSQIKLLTFIPTMPNSFWAGAHCEIKIWIDSKNYDFQNLRSTICIDLENDAWKITHLHISFPLY</sequence>
<dbReference type="Proteomes" id="UP000192511">
    <property type="component" value="Unassembled WGS sequence"/>
</dbReference>
<keyword evidence="3" id="KW-1185">Reference proteome</keyword>
<dbReference type="GeneID" id="98065072"/>
<dbReference type="AlphaFoldDB" id="A0AAX0WVL8"/>
<feature type="domain" description="SnoaL-like" evidence="1">
    <location>
        <begin position="11"/>
        <end position="128"/>
    </location>
</feature>
<dbReference type="InterPro" id="IPR037401">
    <property type="entry name" value="SnoaL-like"/>
</dbReference>
<dbReference type="InterPro" id="IPR032710">
    <property type="entry name" value="NTF2-like_dom_sf"/>
</dbReference>
<accession>A0AAX0WVL8</accession>
<gene>
    <name evidence="2" type="ORF">A6J39_015675</name>
</gene>
<dbReference type="Pfam" id="PF13474">
    <property type="entry name" value="SnoaL_3"/>
    <property type="match status" value="1"/>
</dbReference>